<dbReference type="STRING" id="634436.SAMN05216361_0413"/>
<dbReference type="InterPro" id="IPR011042">
    <property type="entry name" value="6-blade_b-propeller_TolB-like"/>
</dbReference>
<evidence type="ECO:0000256" key="1">
    <source>
        <dbReference type="ARBA" id="ARBA00008853"/>
    </source>
</evidence>
<dbReference type="PANTHER" id="PTHR10907">
    <property type="entry name" value="REGUCALCIN"/>
    <property type="match status" value="1"/>
</dbReference>
<keyword evidence="3" id="KW-0479">Metal-binding</keyword>
<evidence type="ECO:0000313" key="6">
    <source>
        <dbReference type="Proteomes" id="UP000184520"/>
    </source>
</evidence>
<gene>
    <name evidence="5" type="ORF">SAMN05216361_0413</name>
</gene>
<organism evidence="5 6">
    <name type="scientific">Marisediminitalea aggregata</name>
    <dbReference type="NCBI Taxonomy" id="634436"/>
    <lineage>
        <taxon>Bacteria</taxon>
        <taxon>Pseudomonadati</taxon>
        <taxon>Pseudomonadota</taxon>
        <taxon>Gammaproteobacteria</taxon>
        <taxon>Alteromonadales</taxon>
        <taxon>Alteromonadaceae</taxon>
        <taxon>Marisediminitalea</taxon>
    </lineage>
</organism>
<accession>A0A1M5EIV4</accession>
<keyword evidence="6" id="KW-1185">Reference proteome</keyword>
<dbReference type="GO" id="GO:0005509">
    <property type="term" value="F:calcium ion binding"/>
    <property type="evidence" value="ECO:0007669"/>
    <property type="project" value="TreeGrafter"/>
</dbReference>
<dbReference type="SUPFAM" id="SSF63829">
    <property type="entry name" value="Calcium-dependent phosphotriesterase"/>
    <property type="match status" value="1"/>
</dbReference>
<evidence type="ECO:0000256" key="2">
    <source>
        <dbReference type="PIRSR" id="PIRSR605511-1"/>
    </source>
</evidence>
<feature type="binding site" evidence="3">
    <location>
        <position position="103"/>
    </location>
    <ligand>
        <name>substrate</name>
    </ligand>
</feature>
<dbReference type="GO" id="GO:0019853">
    <property type="term" value="P:L-ascorbic acid biosynthetic process"/>
    <property type="evidence" value="ECO:0007669"/>
    <property type="project" value="TreeGrafter"/>
</dbReference>
<feature type="binding site" evidence="3">
    <location>
        <position position="18"/>
    </location>
    <ligand>
        <name>a divalent metal cation</name>
        <dbReference type="ChEBI" id="CHEBI:60240"/>
    </ligand>
</feature>
<keyword evidence="3" id="KW-0862">Zinc</keyword>
<feature type="active site" description="Proton donor/acceptor" evidence="2">
    <location>
        <position position="197"/>
    </location>
</feature>
<feature type="domain" description="SMP-30/Gluconolactonase/LRE-like region" evidence="4">
    <location>
        <begin position="16"/>
        <end position="256"/>
    </location>
</feature>
<dbReference type="AlphaFoldDB" id="A0A1M5EIV4"/>
<dbReference type="PANTHER" id="PTHR10907:SF47">
    <property type="entry name" value="REGUCALCIN"/>
    <property type="match status" value="1"/>
</dbReference>
<evidence type="ECO:0000259" key="4">
    <source>
        <dbReference type="Pfam" id="PF08450"/>
    </source>
</evidence>
<evidence type="ECO:0000313" key="5">
    <source>
        <dbReference type="EMBL" id="SHF79127.1"/>
    </source>
</evidence>
<proteinExistence type="inferred from homology"/>
<dbReference type="EMBL" id="FQWD01000001">
    <property type="protein sequence ID" value="SHF79127.1"/>
    <property type="molecule type" value="Genomic_DNA"/>
</dbReference>
<dbReference type="RefSeq" id="WP_073317058.1">
    <property type="nucleotide sequence ID" value="NZ_FQWD01000001.1"/>
</dbReference>
<dbReference type="Pfam" id="PF08450">
    <property type="entry name" value="SGL"/>
    <property type="match status" value="1"/>
</dbReference>
<feature type="binding site" evidence="3">
    <location>
        <position position="101"/>
    </location>
    <ligand>
        <name>substrate</name>
    </ligand>
</feature>
<dbReference type="Gene3D" id="2.120.10.30">
    <property type="entry name" value="TolB, C-terminal domain"/>
    <property type="match status" value="1"/>
</dbReference>
<dbReference type="InterPro" id="IPR013658">
    <property type="entry name" value="SGL"/>
</dbReference>
<sequence>MAVASLLATYPVACTLGEGLHFSARLNRLFWVDIKAPALFAMCLQSRDIQRIAMPEPIGWIKETTEGRWIAGFQSGVYWLNAHFEQAGKVCELPNEPATNRLNDAKSDREGRLYFGSMDNNEQQPSGKLYRLSAEGAAEVDHGYVVSNGPAFSVSGEYLYTVSSAERVIYRARVNNAGGLTDKQPFIQFSASDGYPDGLTVDANDRIWVACWQGYGIRCYAPTGKLIRHIMLPAPQVTNVLFAGSAFDTLFVTTARIGLNDTLLNRYPLSGAVFALDVKQQGIAEQLVALTP</sequence>
<protein>
    <submittedName>
        <fullName evidence="5">Sugar lactone lactonase YvrE</fullName>
    </submittedName>
</protein>
<comment type="similarity">
    <text evidence="1">Belongs to the SMP-30/CGR1 family.</text>
</comment>
<dbReference type="Proteomes" id="UP000184520">
    <property type="component" value="Unassembled WGS sequence"/>
</dbReference>
<dbReference type="InterPro" id="IPR005511">
    <property type="entry name" value="SMP-30"/>
</dbReference>
<feature type="binding site" evidence="3">
    <location>
        <position position="148"/>
    </location>
    <ligand>
        <name>a divalent metal cation</name>
        <dbReference type="ChEBI" id="CHEBI:60240"/>
    </ligand>
</feature>
<feature type="binding site" evidence="3">
    <location>
        <position position="197"/>
    </location>
    <ligand>
        <name>a divalent metal cation</name>
        <dbReference type="ChEBI" id="CHEBI:60240"/>
    </ligand>
</feature>
<dbReference type="GO" id="GO:0004341">
    <property type="term" value="F:gluconolactonase activity"/>
    <property type="evidence" value="ECO:0007669"/>
    <property type="project" value="TreeGrafter"/>
</dbReference>
<evidence type="ECO:0000256" key="3">
    <source>
        <dbReference type="PIRSR" id="PIRSR605511-2"/>
    </source>
</evidence>
<reference evidence="6" key="1">
    <citation type="submission" date="2016-11" db="EMBL/GenBank/DDBJ databases">
        <authorList>
            <person name="Varghese N."/>
            <person name="Submissions S."/>
        </authorList>
    </citation>
    <scope>NUCLEOTIDE SEQUENCE [LARGE SCALE GENOMIC DNA]</scope>
    <source>
        <strain evidence="6">CGMCC 1.8995</strain>
    </source>
</reference>
<dbReference type="PRINTS" id="PR01790">
    <property type="entry name" value="SMP30FAMILY"/>
</dbReference>
<comment type="cofactor">
    <cofactor evidence="3">
        <name>Zn(2+)</name>
        <dbReference type="ChEBI" id="CHEBI:29105"/>
    </cofactor>
    <text evidence="3">Binds 1 divalent metal cation per subunit.</text>
</comment>
<name>A0A1M5EIV4_9ALTE</name>
<dbReference type="OrthoDB" id="9775406at2"/>